<dbReference type="PANTHER" id="PTHR43822:SF9">
    <property type="entry name" value="3-ISOPROPYLMALATE DEHYDRATASE"/>
    <property type="match status" value="1"/>
</dbReference>
<evidence type="ECO:0000256" key="7">
    <source>
        <dbReference type="ARBA" id="ARBA00022430"/>
    </source>
</evidence>
<comment type="caution">
    <text evidence="16">The sequence shown here is derived from an EMBL/GenBank/DDBJ whole genome shotgun (WGS) entry which is preliminary data.</text>
</comment>
<evidence type="ECO:0000256" key="2">
    <source>
        <dbReference type="ARBA" id="ARBA00001966"/>
    </source>
</evidence>
<dbReference type="GO" id="GO:0009098">
    <property type="term" value="P:L-leucine biosynthetic process"/>
    <property type="evidence" value="ECO:0007669"/>
    <property type="project" value="UniProtKB-KW"/>
</dbReference>
<sequence length="487" mass="52931">MAQTLLDKIWKRHVVASDDDGRDLLYVDRHLMHEVTSPQAFDGLRQARRGIRRKGLILAVADHNVATKHRTGGGGSQANSMRRIQSGAASANQMRTLLGNCNANDIRYFSPESRHAGIVHVVGPEQGFIVPGMTVVCGDSHTSTNGALGCLAFGIGTTEVEHVMATQAIWQAKPKTMRVELRNALAANVYAKDVILNVIRSIGIHGATGHSIEYAGPYIEGLGMDGRFTICNMSIEAGGRSGMVAVDEGTIDFVRSRPLAPKGRMFQRAAEYWRTLVSEPGARFDRTVAIDVARIKPQVTWGTTPDQVADVDGKVPDPADVDDEVKRGNYAKALRYMDLKPGDRITDIEMDRVFIGSCTNARLQDIKDIHDFVRAAGKAVVRKKTSSGRQFQAIIVPGSKLVSERAVALGYARELERAGFEWRLPGCSMCLGMNDDKVGPRERCASTSNRNFEGRQGYQARTHLVSPVMAAAAATVGRGSFVDVSAA</sequence>
<keyword evidence="10" id="KW-0479">Metal-binding</keyword>
<dbReference type="InterPro" id="IPR018136">
    <property type="entry name" value="Aconitase_4Fe-4S_BS"/>
</dbReference>
<dbReference type="EC" id="4.2.1.33" evidence="6"/>
<dbReference type="EMBL" id="JADHEI010000033">
    <property type="protein sequence ID" value="MBF2735282.1"/>
    <property type="molecule type" value="Genomic_DNA"/>
</dbReference>
<dbReference type="Pfam" id="PF00330">
    <property type="entry name" value="Aconitase"/>
    <property type="match status" value="1"/>
</dbReference>
<dbReference type="InterPro" id="IPR050067">
    <property type="entry name" value="IPM_dehydratase_rel_enz"/>
</dbReference>
<feature type="domain" description="Aconitase/3-isopropylmalate dehydratase large subunit alpha/beta/alpha" evidence="15">
    <location>
        <begin position="7"/>
        <end position="477"/>
    </location>
</feature>
<evidence type="ECO:0000256" key="4">
    <source>
        <dbReference type="ARBA" id="ARBA00004729"/>
    </source>
</evidence>
<evidence type="ECO:0000313" key="17">
    <source>
        <dbReference type="Proteomes" id="UP000604381"/>
    </source>
</evidence>
<protein>
    <recommendedName>
        <fullName evidence="6">3-isopropylmalate dehydratase</fullName>
        <ecNumber evidence="6">4.2.1.33</ecNumber>
    </recommendedName>
</protein>
<dbReference type="InterPro" id="IPR015931">
    <property type="entry name" value="Acnase/IPM_dHydase_lsu_aba_1/3"/>
</dbReference>
<comment type="function">
    <text evidence="3">Catalyzes the isomerization between 2-isopropylmalate and 3-isopropylmalate, via the formation of 2-isopropylmaleate.</text>
</comment>
<dbReference type="InterPro" id="IPR033941">
    <property type="entry name" value="IPMI_cat"/>
</dbReference>
<comment type="pathway">
    <text evidence="4">Amino-acid biosynthesis; L-leucine biosynthesis; L-leucine from 3-methyl-2-oxobutanoate: step 2/4.</text>
</comment>
<evidence type="ECO:0000256" key="8">
    <source>
        <dbReference type="ARBA" id="ARBA00022485"/>
    </source>
</evidence>
<evidence type="ECO:0000256" key="13">
    <source>
        <dbReference type="ARBA" id="ARBA00023239"/>
    </source>
</evidence>
<dbReference type="Gene3D" id="3.30.499.10">
    <property type="entry name" value="Aconitase, domain 3"/>
    <property type="match status" value="2"/>
</dbReference>
<comment type="catalytic activity">
    <reaction evidence="1">
        <text>(2R,3S)-3-isopropylmalate = (2S)-2-isopropylmalate</text>
        <dbReference type="Rhea" id="RHEA:32287"/>
        <dbReference type="ChEBI" id="CHEBI:1178"/>
        <dbReference type="ChEBI" id="CHEBI:35121"/>
        <dbReference type="EC" id="4.2.1.33"/>
    </reaction>
</comment>
<keyword evidence="11" id="KW-0408">Iron</keyword>
<dbReference type="NCBIfam" id="NF009116">
    <property type="entry name" value="PRK12466.1"/>
    <property type="match status" value="1"/>
</dbReference>
<evidence type="ECO:0000256" key="9">
    <source>
        <dbReference type="ARBA" id="ARBA00022605"/>
    </source>
</evidence>
<dbReference type="AlphaFoldDB" id="A0A930UF61"/>
<keyword evidence="17" id="KW-1185">Reference proteome</keyword>
<organism evidence="16 17">
    <name type="scientific">Candidatus Amphirhobacter heronislandensis</name>
    <dbReference type="NCBI Taxonomy" id="1732024"/>
    <lineage>
        <taxon>Bacteria</taxon>
        <taxon>Pseudomonadati</taxon>
        <taxon>Pseudomonadota</taxon>
        <taxon>Gammaproteobacteria</taxon>
        <taxon>Candidatus Tethybacterales</taxon>
        <taxon>Candidatus Tethybacteraceae</taxon>
        <taxon>Candidatus Amphirhobacter</taxon>
    </lineage>
</organism>
<dbReference type="PANTHER" id="PTHR43822">
    <property type="entry name" value="HOMOACONITASE, MITOCHONDRIAL-RELATED"/>
    <property type="match status" value="1"/>
</dbReference>
<keyword evidence="14" id="KW-0100">Branched-chain amino acid biosynthesis</keyword>
<comment type="subunit">
    <text evidence="5">Heterodimer of LeuC and LeuD.</text>
</comment>
<dbReference type="PROSITE" id="PS00450">
    <property type="entry name" value="ACONITASE_1"/>
    <property type="match status" value="1"/>
</dbReference>
<dbReference type="PROSITE" id="PS01244">
    <property type="entry name" value="ACONITASE_2"/>
    <property type="match status" value="1"/>
</dbReference>
<comment type="cofactor">
    <cofactor evidence="2">
        <name>[4Fe-4S] cluster</name>
        <dbReference type="ChEBI" id="CHEBI:49883"/>
    </cofactor>
</comment>
<evidence type="ECO:0000313" key="16">
    <source>
        <dbReference type="EMBL" id="MBF2735282.1"/>
    </source>
</evidence>
<evidence type="ECO:0000256" key="10">
    <source>
        <dbReference type="ARBA" id="ARBA00022723"/>
    </source>
</evidence>
<dbReference type="GO" id="GO:0051539">
    <property type="term" value="F:4 iron, 4 sulfur cluster binding"/>
    <property type="evidence" value="ECO:0007669"/>
    <property type="project" value="UniProtKB-KW"/>
</dbReference>
<dbReference type="GO" id="GO:0046872">
    <property type="term" value="F:metal ion binding"/>
    <property type="evidence" value="ECO:0007669"/>
    <property type="project" value="UniProtKB-KW"/>
</dbReference>
<keyword evidence="13 16" id="KW-0456">Lyase</keyword>
<dbReference type="CDD" id="cd01583">
    <property type="entry name" value="IPMI"/>
    <property type="match status" value="1"/>
</dbReference>
<dbReference type="PRINTS" id="PR00415">
    <property type="entry name" value="ACONITASE"/>
</dbReference>
<evidence type="ECO:0000256" key="6">
    <source>
        <dbReference type="ARBA" id="ARBA00011998"/>
    </source>
</evidence>
<keyword evidence="9" id="KW-0028">Amino-acid biosynthesis</keyword>
<gene>
    <name evidence="16" type="primary">leuC</name>
    <name evidence="16" type="ORF">ISN26_04250</name>
</gene>
<dbReference type="NCBIfam" id="NF004016">
    <property type="entry name" value="PRK05478.1"/>
    <property type="match status" value="1"/>
</dbReference>
<evidence type="ECO:0000256" key="5">
    <source>
        <dbReference type="ARBA" id="ARBA00011271"/>
    </source>
</evidence>
<keyword evidence="12" id="KW-0411">Iron-sulfur</keyword>
<name>A0A930UF61_9GAMM</name>
<dbReference type="InterPro" id="IPR001030">
    <property type="entry name" value="Acoase/IPM_deHydtase_lsu_aba"/>
</dbReference>
<keyword evidence="8" id="KW-0004">4Fe-4S</keyword>
<evidence type="ECO:0000256" key="1">
    <source>
        <dbReference type="ARBA" id="ARBA00000491"/>
    </source>
</evidence>
<proteinExistence type="predicted"/>
<dbReference type="InterPro" id="IPR004430">
    <property type="entry name" value="3-IsopropMal_deHydase_lsu"/>
</dbReference>
<dbReference type="InterPro" id="IPR036008">
    <property type="entry name" value="Aconitase_4Fe-4S_dom"/>
</dbReference>
<evidence type="ECO:0000256" key="11">
    <source>
        <dbReference type="ARBA" id="ARBA00023004"/>
    </source>
</evidence>
<evidence type="ECO:0000256" key="3">
    <source>
        <dbReference type="ARBA" id="ARBA00002695"/>
    </source>
</evidence>
<evidence type="ECO:0000259" key="15">
    <source>
        <dbReference type="Pfam" id="PF00330"/>
    </source>
</evidence>
<dbReference type="Proteomes" id="UP000604381">
    <property type="component" value="Unassembled WGS sequence"/>
</dbReference>
<evidence type="ECO:0000256" key="14">
    <source>
        <dbReference type="ARBA" id="ARBA00023304"/>
    </source>
</evidence>
<dbReference type="NCBIfam" id="TIGR00170">
    <property type="entry name" value="leuC"/>
    <property type="match status" value="1"/>
</dbReference>
<evidence type="ECO:0000256" key="12">
    <source>
        <dbReference type="ARBA" id="ARBA00023014"/>
    </source>
</evidence>
<keyword evidence="7" id="KW-0432">Leucine biosynthesis</keyword>
<dbReference type="GO" id="GO:0003861">
    <property type="term" value="F:3-isopropylmalate dehydratase activity"/>
    <property type="evidence" value="ECO:0007669"/>
    <property type="project" value="UniProtKB-EC"/>
</dbReference>
<reference evidence="16" key="1">
    <citation type="submission" date="2020-10" db="EMBL/GenBank/DDBJ databases">
        <title>An improved Amphimedon queenslandica hologenome assembly reveals how three proteobacterial symbionts can extend the metabolic phenotypic of their marine sponge host.</title>
        <authorList>
            <person name="Degnan B."/>
            <person name="Degnan S."/>
            <person name="Xiang X."/>
        </authorList>
    </citation>
    <scope>NUCLEOTIDE SEQUENCE</scope>
    <source>
        <strain evidence="16">AqS2</strain>
    </source>
</reference>
<accession>A0A930UF61</accession>
<dbReference type="SUPFAM" id="SSF53732">
    <property type="entry name" value="Aconitase iron-sulfur domain"/>
    <property type="match status" value="1"/>
</dbReference>